<protein>
    <submittedName>
        <fullName evidence="2">Uncharacterized protein</fullName>
    </submittedName>
</protein>
<gene>
    <name evidence="2" type="ORF">MGAL_10B076478</name>
</gene>
<evidence type="ECO:0000313" key="3">
    <source>
        <dbReference type="Proteomes" id="UP000596742"/>
    </source>
</evidence>
<keyword evidence="3" id="KW-1185">Reference proteome</keyword>
<organism evidence="2 3">
    <name type="scientific">Mytilus galloprovincialis</name>
    <name type="common">Mediterranean mussel</name>
    <dbReference type="NCBI Taxonomy" id="29158"/>
    <lineage>
        <taxon>Eukaryota</taxon>
        <taxon>Metazoa</taxon>
        <taxon>Spiralia</taxon>
        <taxon>Lophotrochozoa</taxon>
        <taxon>Mollusca</taxon>
        <taxon>Bivalvia</taxon>
        <taxon>Autobranchia</taxon>
        <taxon>Pteriomorphia</taxon>
        <taxon>Mytilida</taxon>
        <taxon>Mytiloidea</taxon>
        <taxon>Mytilidae</taxon>
        <taxon>Mytilinae</taxon>
        <taxon>Mytilus</taxon>
    </lineage>
</organism>
<evidence type="ECO:0000256" key="1">
    <source>
        <dbReference type="SAM" id="MobiDB-lite"/>
    </source>
</evidence>
<dbReference type="OrthoDB" id="10426017at2759"/>
<feature type="non-terminal residue" evidence="2">
    <location>
        <position position="1"/>
    </location>
</feature>
<dbReference type="EMBL" id="UYJE01001361">
    <property type="protein sequence ID" value="VDI01582.1"/>
    <property type="molecule type" value="Genomic_DNA"/>
</dbReference>
<accession>A0A8B6CAA4</accession>
<name>A0A8B6CAA4_MYTGA</name>
<dbReference type="AlphaFoldDB" id="A0A8B6CAA4"/>
<reference evidence="2" key="1">
    <citation type="submission" date="2018-11" db="EMBL/GenBank/DDBJ databases">
        <authorList>
            <person name="Alioto T."/>
            <person name="Alioto T."/>
        </authorList>
    </citation>
    <scope>NUCLEOTIDE SEQUENCE</scope>
</reference>
<feature type="compositionally biased region" description="Pro residues" evidence="1">
    <location>
        <begin position="55"/>
        <end position="70"/>
    </location>
</feature>
<feature type="region of interest" description="Disordered" evidence="1">
    <location>
        <begin position="46"/>
        <end position="70"/>
    </location>
</feature>
<proteinExistence type="predicted"/>
<evidence type="ECO:0000313" key="2">
    <source>
        <dbReference type="EMBL" id="VDI01582.1"/>
    </source>
</evidence>
<sequence length="70" mass="7802">SSIDYEIDNNDYDFESWRINNYRDPFARQTTGSLIPRQMNFAKEASCNTSAVPIGPTPPPPPPPPPNPPT</sequence>
<dbReference type="Proteomes" id="UP000596742">
    <property type="component" value="Unassembled WGS sequence"/>
</dbReference>
<comment type="caution">
    <text evidence="2">The sequence shown here is derived from an EMBL/GenBank/DDBJ whole genome shotgun (WGS) entry which is preliminary data.</text>
</comment>